<dbReference type="RefSeq" id="WP_092363714.1">
    <property type="nucleotide sequence ID" value="NZ_DAINWJ010000325.1"/>
</dbReference>
<gene>
    <name evidence="2" type="ORF">SAMN05216313_1103</name>
</gene>
<protein>
    <submittedName>
        <fullName evidence="2">ElaA protein</fullName>
    </submittedName>
</protein>
<accession>A0A1I0FX46</accession>
<dbReference type="SUPFAM" id="SSF55729">
    <property type="entry name" value="Acyl-CoA N-acyltransferases (Nat)"/>
    <property type="match status" value="1"/>
</dbReference>
<keyword evidence="3" id="KW-1185">Reference proteome</keyword>
<organism evidence="2 3">
    <name type="scientific">Enterocloster lavalensis</name>
    <dbReference type="NCBI Taxonomy" id="460384"/>
    <lineage>
        <taxon>Bacteria</taxon>
        <taxon>Bacillati</taxon>
        <taxon>Bacillota</taxon>
        <taxon>Clostridia</taxon>
        <taxon>Lachnospirales</taxon>
        <taxon>Lachnospiraceae</taxon>
        <taxon>Enterocloster</taxon>
    </lineage>
</organism>
<evidence type="ECO:0000259" key="1">
    <source>
        <dbReference type="PROSITE" id="PS51186"/>
    </source>
</evidence>
<dbReference type="AlphaFoldDB" id="A0A1I0FX46"/>
<dbReference type="STRING" id="460384.SAMN05216313_1103"/>
<dbReference type="GO" id="GO:0016747">
    <property type="term" value="F:acyltransferase activity, transferring groups other than amino-acyl groups"/>
    <property type="evidence" value="ECO:0007669"/>
    <property type="project" value="InterPro"/>
</dbReference>
<reference evidence="3" key="1">
    <citation type="submission" date="2016-10" db="EMBL/GenBank/DDBJ databases">
        <authorList>
            <person name="Varghese N."/>
            <person name="Submissions S."/>
        </authorList>
    </citation>
    <scope>NUCLEOTIDE SEQUENCE [LARGE SCALE GENOMIC DNA]</scope>
    <source>
        <strain evidence="3">NLAE-zl-G277</strain>
    </source>
</reference>
<dbReference type="Proteomes" id="UP000198508">
    <property type="component" value="Unassembled WGS sequence"/>
</dbReference>
<name>A0A1I0FX46_9FIRM</name>
<dbReference type="EMBL" id="FOIM01000010">
    <property type="protein sequence ID" value="SET63117.1"/>
    <property type="molecule type" value="Genomic_DNA"/>
</dbReference>
<dbReference type="Gene3D" id="3.40.630.30">
    <property type="match status" value="1"/>
</dbReference>
<sequence length="145" mass="16515">MDFVVKYFQELTTVELYEILKARAQVFVVEQRCVYQDLDDVDYGSLHIFCRSGQTVLAYLRVFPKAGEAGVVQMGRVLTTERKTGLGGRLLREGIRIVRETMGAGKIYLEAQCYAVGFYEREGFKICSGEFLEDGIPHVQMELEL</sequence>
<evidence type="ECO:0000313" key="3">
    <source>
        <dbReference type="Proteomes" id="UP000198508"/>
    </source>
</evidence>
<evidence type="ECO:0000313" key="2">
    <source>
        <dbReference type="EMBL" id="SET63117.1"/>
    </source>
</evidence>
<dbReference type="InterPro" id="IPR016181">
    <property type="entry name" value="Acyl_CoA_acyltransferase"/>
</dbReference>
<dbReference type="InterPro" id="IPR000182">
    <property type="entry name" value="GNAT_dom"/>
</dbReference>
<dbReference type="Pfam" id="PF13673">
    <property type="entry name" value="Acetyltransf_10"/>
    <property type="match status" value="1"/>
</dbReference>
<dbReference type="PROSITE" id="PS51186">
    <property type="entry name" value="GNAT"/>
    <property type="match status" value="1"/>
</dbReference>
<feature type="domain" description="N-acetyltransferase" evidence="1">
    <location>
        <begin position="6"/>
        <end position="145"/>
    </location>
</feature>
<proteinExistence type="predicted"/>